<keyword evidence="2" id="KW-1185">Reference proteome</keyword>
<dbReference type="OrthoDB" id="6447592at2"/>
<dbReference type="AlphaFoldDB" id="A0A1M5XMB3"/>
<accession>A0A1M5XMB3</accession>
<evidence type="ECO:0000313" key="1">
    <source>
        <dbReference type="EMBL" id="SHI00792.1"/>
    </source>
</evidence>
<dbReference type="Proteomes" id="UP000184226">
    <property type="component" value="Unassembled WGS sequence"/>
</dbReference>
<sequence length="118" mass="13734">MMDADGGQKQRIQQKEDELRDRVIYLAMDLAPAGRGIYRYLEERTGIPAARWQNVMLKRQLPTLAMLIALLDYRRPYAEWLLTGDDLGQGRSPSNERWESFLKHREWVQGNKAAGKED</sequence>
<dbReference type="RefSeq" id="WP_073103852.1">
    <property type="nucleotide sequence ID" value="NZ_FQXE01000007.1"/>
</dbReference>
<proteinExistence type="predicted"/>
<organism evidence="1 2">
    <name type="scientific">Pollutimonas bauzanensis</name>
    <dbReference type="NCBI Taxonomy" id="658167"/>
    <lineage>
        <taxon>Bacteria</taxon>
        <taxon>Pseudomonadati</taxon>
        <taxon>Pseudomonadota</taxon>
        <taxon>Betaproteobacteria</taxon>
        <taxon>Burkholderiales</taxon>
        <taxon>Alcaligenaceae</taxon>
        <taxon>Pollutimonas</taxon>
    </lineage>
</organism>
<name>A0A1M5XMB3_9BURK</name>
<reference evidence="1 2" key="1">
    <citation type="submission" date="2016-11" db="EMBL/GenBank/DDBJ databases">
        <authorList>
            <person name="Jaros S."/>
            <person name="Januszkiewicz K."/>
            <person name="Wedrychowicz H."/>
        </authorList>
    </citation>
    <scope>NUCLEOTIDE SEQUENCE [LARGE SCALE GENOMIC DNA]</scope>
    <source>
        <strain evidence="1 2">CGMCC 1.10190</strain>
    </source>
</reference>
<protein>
    <submittedName>
        <fullName evidence="1">Uncharacterized protein</fullName>
    </submittedName>
</protein>
<gene>
    <name evidence="1" type="ORF">SAMN04488135_1079</name>
</gene>
<dbReference type="EMBL" id="FQXE01000007">
    <property type="protein sequence ID" value="SHI00792.1"/>
    <property type="molecule type" value="Genomic_DNA"/>
</dbReference>
<evidence type="ECO:0000313" key="2">
    <source>
        <dbReference type="Proteomes" id="UP000184226"/>
    </source>
</evidence>